<evidence type="ECO:0000256" key="1">
    <source>
        <dbReference type="SAM" id="MobiDB-lite"/>
    </source>
</evidence>
<feature type="region of interest" description="Disordered" evidence="1">
    <location>
        <begin position="1"/>
        <end position="23"/>
    </location>
</feature>
<evidence type="ECO:0000313" key="2">
    <source>
        <dbReference type="EMBL" id="GBM88180.1"/>
    </source>
</evidence>
<dbReference type="GO" id="GO:0003676">
    <property type="term" value="F:nucleic acid binding"/>
    <property type="evidence" value="ECO:0007669"/>
    <property type="project" value="InterPro"/>
</dbReference>
<reference evidence="2 3" key="1">
    <citation type="journal article" date="2019" name="Sci. Rep.">
        <title>Orb-weaving spider Araneus ventricosus genome elucidates the spidroin gene catalogue.</title>
        <authorList>
            <person name="Kono N."/>
            <person name="Nakamura H."/>
            <person name="Ohtoshi R."/>
            <person name="Moran D.A.P."/>
            <person name="Shinohara A."/>
            <person name="Yoshida Y."/>
            <person name="Fujiwara M."/>
            <person name="Mori M."/>
            <person name="Tomita M."/>
            <person name="Arakawa K."/>
        </authorList>
    </citation>
    <scope>NUCLEOTIDE SEQUENCE [LARGE SCALE GENOMIC DNA]</scope>
</reference>
<proteinExistence type="predicted"/>
<evidence type="ECO:0000313" key="3">
    <source>
        <dbReference type="Proteomes" id="UP000499080"/>
    </source>
</evidence>
<dbReference type="InterPro" id="IPR036397">
    <property type="entry name" value="RNaseH_sf"/>
</dbReference>
<keyword evidence="3" id="KW-1185">Reference proteome</keyword>
<comment type="caution">
    <text evidence="2">The sequence shown here is derived from an EMBL/GenBank/DDBJ whole genome shotgun (WGS) entry which is preliminary data.</text>
</comment>
<dbReference type="EMBL" id="BGPR01003440">
    <property type="protein sequence ID" value="GBM88180.1"/>
    <property type="molecule type" value="Genomic_DNA"/>
</dbReference>
<feature type="compositionally biased region" description="Polar residues" evidence="1">
    <location>
        <begin position="13"/>
        <end position="23"/>
    </location>
</feature>
<gene>
    <name evidence="2" type="ORF">AVEN_198846_1</name>
</gene>
<dbReference type="OrthoDB" id="6437556at2759"/>
<dbReference type="Proteomes" id="UP000499080">
    <property type="component" value="Unassembled WGS sequence"/>
</dbReference>
<dbReference type="Gene3D" id="3.30.420.10">
    <property type="entry name" value="Ribonuclease H-like superfamily/Ribonuclease H"/>
    <property type="match status" value="1"/>
</dbReference>
<dbReference type="AlphaFoldDB" id="A0A4Y2JDP5"/>
<protein>
    <submittedName>
        <fullName evidence="2">Uncharacterized protein</fullName>
    </submittedName>
</protein>
<name>A0A4Y2JDP5_ARAVE</name>
<accession>A0A4Y2JDP5</accession>
<organism evidence="2 3">
    <name type="scientific">Araneus ventricosus</name>
    <name type="common">Orbweaver spider</name>
    <name type="synonym">Epeira ventricosa</name>
    <dbReference type="NCBI Taxonomy" id="182803"/>
    <lineage>
        <taxon>Eukaryota</taxon>
        <taxon>Metazoa</taxon>
        <taxon>Ecdysozoa</taxon>
        <taxon>Arthropoda</taxon>
        <taxon>Chelicerata</taxon>
        <taxon>Arachnida</taxon>
        <taxon>Araneae</taxon>
        <taxon>Araneomorphae</taxon>
        <taxon>Entelegynae</taxon>
        <taxon>Araneoidea</taxon>
        <taxon>Araneidae</taxon>
        <taxon>Araneus</taxon>
    </lineage>
</organism>
<sequence length="104" mass="11059">MASIASLKEGGIASSSSLKLAPGNLSSINLSITKNFKVMISVNDNLYNVKGLVSLVWVKAHASNPGNELPDHFAKISSSGGADMSIPAPYSYVKRVCKEFLMNE</sequence>